<dbReference type="Proteomes" id="UP000053989">
    <property type="component" value="Unassembled WGS sequence"/>
</dbReference>
<dbReference type="HOGENOM" id="CLU_004552_0_1_1"/>
<dbReference type="PANTHER" id="PTHR33096:SF1">
    <property type="entry name" value="CXC1-LIKE CYSTEINE CLUSTER ASSOCIATED WITH KDZ TRANSPOSASES DOMAIN-CONTAINING PROTEIN"/>
    <property type="match status" value="1"/>
</dbReference>
<accession>A0A0C2ZZE6</accession>
<evidence type="ECO:0000313" key="2">
    <source>
        <dbReference type="Proteomes" id="UP000053989"/>
    </source>
</evidence>
<gene>
    <name evidence="1" type="ORF">SCLCIDRAFT_28557</name>
</gene>
<dbReference type="PANTHER" id="PTHR33096">
    <property type="entry name" value="CXC2 DOMAIN-CONTAINING PROTEIN"/>
    <property type="match status" value="1"/>
</dbReference>
<dbReference type="InParanoid" id="A0A0C2ZZE6"/>
<keyword evidence="2" id="KW-1185">Reference proteome</keyword>
<name>A0A0C2ZZE6_9AGAM</name>
<reference evidence="2" key="2">
    <citation type="submission" date="2015-01" db="EMBL/GenBank/DDBJ databases">
        <title>Evolutionary Origins and Diversification of the Mycorrhizal Mutualists.</title>
        <authorList>
            <consortium name="DOE Joint Genome Institute"/>
            <consortium name="Mycorrhizal Genomics Consortium"/>
            <person name="Kohler A."/>
            <person name="Kuo A."/>
            <person name="Nagy L.G."/>
            <person name="Floudas D."/>
            <person name="Copeland A."/>
            <person name="Barry K.W."/>
            <person name="Cichocki N."/>
            <person name="Veneault-Fourrey C."/>
            <person name="LaButti K."/>
            <person name="Lindquist E.A."/>
            <person name="Lipzen A."/>
            <person name="Lundell T."/>
            <person name="Morin E."/>
            <person name="Murat C."/>
            <person name="Riley R."/>
            <person name="Ohm R."/>
            <person name="Sun H."/>
            <person name="Tunlid A."/>
            <person name="Henrissat B."/>
            <person name="Grigoriev I.V."/>
            <person name="Hibbett D.S."/>
            <person name="Martin F."/>
        </authorList>
    </citation>
    <scope>NUCLEOTIDE SEQUENCE [LARGE SCALE GENOMIC DNA]</scope>
    <source>
        <strain evidence="2">Foug A</strain>
    </source>
</reference>
<protein>
    <recommendedName>
        <fullName evidence="3">CxC1-like cysteine cluster associated with KDZ transposases domain-containing protein</fullName>
    </recommendedName>
</protein>
<evidence type="ECO:0000313" key="1">
    <source>
        <dbReference type="EMBL" id="KIM57812.1"/>
    </source>
</evidence>
<dbReference type="OrthoDB" id="3364670at2759"/>
<organism evidence="1 2">
    <name type="scientific">Scleroderma citrinum Foug A</name>
    <dbReference type="NCBI Taxonomy" id="1036808"/>
    <lineage>
        <taxon>Eukaryota</taxon>
        <taxon>Fungi</taxon>
        <taxon>Dikarya</taxon>
        <taxon>Basidiomycota</taxon>
        <taxon>Agaricomycotina</taxon>
        <taxon>Agaricomycetes</taxon>
        <taxon>Agaricomycetidae</taxon>
        <taxon>Boletales</taxon>
        <taxon>Sclerodermatineae</taxon>
        <taxon>Sclerodermataceae</taxon>
        <taxon>Scleroderma</taxon>
    </lineage>
</organism>
<reference evidence="1 2" key="1">
    <citation type="submission" date="2014-04" db="EMBL/GenBank/DDBJ databases">
        <authorList>
            <consortium name="DOE Joint Genome Institute"/>
            <person name="Kuo A."/>
            <person name="Kohler A."/>
            <person name="Nagy L.G."/>
            <person name="Floudas D."/>
            <person name="Copeland A."/>
            <person name="Barry K.W."/>
            <person name="Cichocki N."/>
            <person name="Veneault-Fourrey C."/>
            <person name="LaButti K."/>
            <person name="Lindquist E.A."/>
            <person name="Lipzen A."/>
            <person name="Lundell T."/>
            <person name="Morin E."/>
            <person name="Murat C."/>
            <person name="Sun H."/>
            <person name="Tunlid A."/>
            <person name="Henrissat B."/>
            <person name="Grigoriev I.V."/>
            <person name="Hibbett D.S."/>
            <person name="Martin F."/>
            <person name="Nordberg H.P."/>
            <person name="Cantor M.N."/>
            <person name="Hua S.X."/>
        </authorList>
    </citation>
    <scope>NUCLEOTIDE SEQUENCE [LARGE SCALE GENOMIC DNA]</scope>
    <source>
        <strain evidence="1 2">Foug A</strain>
    </source>
</reference>
<dbReference type="EMBL" id="KN822095">
    <property type="protein sequence ID" value="KIM57812.1"/>
    <property type="molecule type" value="Genomic_DNA"/>
</dbReference>
<dbReference type="AlphaFoldDB" id="A0A0C2ZZE6"/>
<sequence length="836" mass="92543">MLVAHATCSSQIITTKGLGKHFTSPRKPQDKKKRCMAIPIPGNGSKRQKLLDELKDLLAPRPSDPKLPSITVDQAGSPIHELEDPLDAPPMELDDASFTIDSEDESCSVPTERVHIVCPTARSISMSAGWNTLIPTLIDPFLKYTAATLGQPLLMLSSQLSSCTSGCQEQKSTATLCVVSMDVLSCPCSTLPRTLISHGLFPTVPSQPRMAVSVELLSFCHALFECSCDAIHALAAALNTYYTWQGFCVTNHKGITVKDPFQHGLSQATQWYSVLKVEVEKQVDGIIQQSQLLVKPTFEESAEPSPTALSPSVQQDSLSRGSCAEILAQRCPACLGSTLFGRLLDKGSDIHVTTDGNFHHWHRHSAGDCPPFYEPTYFIPKAQRQRHIWLLDNHVAAIGYEMWHDLGDWLRHRLKKGVGDQGAATQNVLDNCGVNVTELQKQWADQRAAQLSIRAHKYLFLSILHFPLTTSLDAPAKLKKELDAVLTLQADLDSSNRVLQLTRTTIEKGNASPGILEALVSLEHGHARLMTKAEALYSSLNVHKQFPELTNVSLDFVQILLMAWDLKINIRKRAVGSFFEWDKLDCAVGGKDKPLGTKLHQQTWKAIAKRQPALTAALRKYNNYYDPMLMQDVWITPSMGEVPRWLEDTGVRDGIHALIKSQRCLEEQHCLGLEADNIYENSNYNFILRQCLDAISALQEQWPTALSSRACYVNQAETTIRLASTIAGAPCPPLQWLTPVIINDPSVDTVEQWEHIDSIDVEPIEPPLDPEQVTLPDVLGQDGLESGDEAETMSRITLDWELPEVINVDCGFDMARGAHVPVSTMTVIRPSVDGFP</sequence>
<evidence type="ECO:0008006" key="3">
    <source>
        <dbReference type="Google" id="ProtNLM"/>
    </source>
</evidence>
<proteinExistence type="predicted"/>
<dbReference type="STRING" id="1036808.A0A0C2ZZE6"/>